<feature type="signal peptide" evidence="1">
    <location>
        <begin position="1"/>
        <end position="15"/>
    </location>
</feature>
<evidence type="ECO:0000256" key="1">
    <source>
        <dbReference type="SAM" id="SignalP"/>
    </source>
</evidence>
<evidence type="ECO:0000313" key="2">
    <source>
        <dbReference type="EMBL" id="RPB09824.1"/>
    </source>
</evidence>
<organism evidence="2 3">
    <name type="scientific">Morchella conica CCBAS932</name>
    <dbReference type="NCBI Taxonomy" id="1392247"/>
    <lineage>
        <taxon>Eukaryota</taxon>
        <taxon>Fungi</taxon>
        <taxon>Dikarya</taxon>
        <taxon>Ascomycota</taxon>
        <taxon>Pezizomycotina</taxon>
        <taxon>Pezizomycetes</taxon>
        <taxon>Pezizales</taxon>
        <taxon>Morchellaceae</taxon>
        <taxon>Morchella</taxon>
    </lineage>
</organism>
<reference evidence="2 3" key="1">
    <citation type="journal article" date="2018" name="Nat. Ecol. Evol.">
        <title>Pezizomycetes genomes reveal the molecular basis of ectomycorrhizal truffle lifestyle.</title>
        <authorList>
            <person name="Murat C."/>
            <person name="Payen T."/>
            <person name="Noel B."/>
            <person name="Kuo A."/>
            <person name="Morin E."/>
            <person name="Chen J."/>
            <person name="Kohler A."/>
            <person name="Krizsan K."/>
            <person name="Balestrini R."/>
            <person name="Da Silva C."/>
            <person name="Montanini B."/>
            <person name="Hainaut M."/>
            <person name="Levati E."/>
            <person name="Barry K.W."/>
            <person name="Belfiori B."/>
            <person name="Cichocki N."/>
            <person name="Clum A."/>
            <person name="Dockter R.B."/>
            <person name="Fauchery L."/>
            <person name="Guy J."/>
            <person name="Iotti M."/>
            <person name="Le Tacon F."/>
            <person name="Lindquist E.A."/>
            <person name="Lipzen A."/>
            <person name="Malagnac F."/>
            <person name="Mello A."/>
            <person name="Molinier V."/>
            <person name="Miyauchi S."/>
            <person name="Poulain J."/>
            <person name="Riccioni C."/>
            <person name="Rubini A."/>
            <person name="Sitrit Y."/>
            <person name="Splivallo R."/>
            <person name="Traeger S."/>
            <person name="Wang M."/>
            <person name="Zifcakova L."/>
            <person name="Wipf D."/>
            <person name="Zambonelli A."/>
            <person name="Paolocci F."/>
            <person name="Nowrousian M."/>
            <person name="Ottonello S."/>
            <person name="Baldrian P."/>
            <person name="Spatafora J.W."/>
            <person name="Henrissat B."/>
            <person name="Nagy L.G."/>
            <person name="Aury J.M."/>
            <person name="Wincker P."/>
            <person name="Grigoriev I.V."/>
            <person name="Bonfante P."/>
            <person name="Martin F.M."/>
        </authorList>
    </citation>
    <scope>NUCLEOTIDE SEQUENCE [LARGE SCALE GENOMIC DNA]</scope>
    <source>
        <strain evidence="2 3">CCBAS932</strain>
    </source>
</reference>
<keyword evidence="1" id="KW-0732">Signal</keyword>
<evidence type="ECO:0000313" key="3">
    <source>
        <dbReference type="Proteomes" id="UP000277580"/>
    </source>
</evidence>
<evidence type="ECO:0008006" key="4">
    <source>
        <dbReference type="Google" id="ProtNLM"/>
    </source>
</evidence>
<dbReference type="EMBL" id="ML119148">
    <property type="protein sequence ID" value="RPB09824.1"/>
    <property type="molecule type" value="Genomic_DNA"/>
</dbReference>
<protein>
    <recommendedName>
        <fullName evidence="4">Hydrophobin</fullName>
    </recommendedName>
</protein>
<sequence length="144" mass="15917">MQMFIGFCFLSGLASRDLQTPCSLDASLDPVPRECADNSSCITNISLLLPISRVFRVRIAIAMSNSLFFSPELRTSLKCLSPPQSSWSITRPCSRLALFFPPGSLFHSDAIINHAGEDLVLVYSLLSVYSSPQLSRWLRCGIKT</sequence>
<keyword evidence="3" id="KW-1185">Reference proteome</keyword>
<feature type="chain" id="PRO_5018177173" description="Hydrophobin" evidence="1">
    <location>
        <begin position="16"/>
        <end position="144"/>
    </location>
</feature>
<dbReference type="InParanoid" id="A0A3N4KGZ4"/>
<accession>A0A3N4KGZ4</accession>
<gene>
    <name evidence="2" type="ORF">P167DRAFT_288101</name>
</gene>
<proteinExistence type="predicted"/>
<dbReference type="AlphaFoldDB" id="A0A3N4KGZ4"/>
<name>A0A3N4KGZ4_9PEZI</name>
<dbReference type="Proteomes" id="UP000277580">
    <property type="component" value="Unassembled WGS sequence"/>
</dbReference>